<dbReference type="NCBIfam" id="TIGR01256">
    <property type="entry name" value="modA"/>
    <property type="match status" value="1"/>
</dbReference>
<feature type="binding site" evidence="4">
    <location>
        <position position="202"/>
    </location>
    <ligand>
        <name>molybdate</name>
        <dbReference type="ChEBI" id="CHEBI:36264"/>
    </ligand>
</feature>
<keyword evidence="4" id="KW-0500">Molybdenum</keyword>
<dbReference type="SUPFAM" id="SSF53850">
    <property type="entry name" value="Periplasmic binding protein-like II"/>
    <property type="match status" value="1"/>
</dbReference>
<dbReference type="PROSITE" id="PS51257">
    <property type="entry name" value="PROKAR_LIPOPROTEIN"/>
    <property type="match status" value="1"/>
</dbReference>
<proteinExistence type="inferred from homology"/>
<dbReference type="GO" id="GO:0030973">
    <property type="term" value="F:molybdate ion binding"/>
    <property type="evidence" value="ECO:0007669"/>
    <property type="project" value="TreeGrafter"/>
</dbReference>
<dbReference type="PIRSF" id="PIRSF004846">
    <property type="entry name" value="ModA"/>
    <property type="match status" value="1"/>
</dbReference>
<feature type="binding site" evidence="4">
    <location>
        <position position="53"/>
    </location>
    <ligand>
        <name>molybdate</name>
        <dbReference type="ChEBI" id="CHEBI:36264"/>
    </ligand>
</feature>
<dbReference type="InterPro" id="IPR050682">
    <property type="entry name" value="ModA/WtpA"/>
</dbReference>
<evidence type="ECO:0000256" key="4">
    <source>
        <dbReference type="PIRSR" id="PIRSR004846-1"/>
    </source>
</evidence>
<comment type="caution">
    <text evidence="6">The sequence shown here is derived from an EMBL/GenBank/DDBJ whole genome shotgun (WGS) entry which is preliminary data.</text>
</comment>
<evidence type="ECO:0000256" key="3">
    <source>
        <dbReference type="ARBA" id="ARBA00022729"/>
    </source>
</evidence>
<keyword evidence="3 5" id="KW-0732">Signal</keyword>
<keyword evidence="2 4" id="KW-0479">Metal-binding</keyword>
<dbReference type="EMBL" id="PPXF01000050">
    <property type="protein sequence ID" value="POH63324.1"/>
    <property type="molecule type" value="Genomic_DNA"/>
</dbReference>
<dbReference type="GO" id="GO:0015689">
    <property type="term" value="P:molybdate ion transport"/>
    <property type="evidence" value="ECO:0007669"/>
    <property type="project" value="InterPro"/>
</dbReference>
<evidence type="ECO:0000313" key="6">
    <source>
        <dbReference type="EMBL" id="POH63324.1"/>
    </source>
</evidence>
<evidence type="ECO:0000256" key="2">
    <source>
        <dbReference type="ARBA" id="ARBA00022723"/>
    </source>
</evidence>
<feature type="binding site" evidence="4">
    <location>
        <position position="184"/>
    </location>
    <ligand>
        <name>molybdate</name>
        <dbReference type="ChEBI" id="CHEBI:36264"/>
    </ligand>
</feature>
<sequence length="266" mass="25889">MTRRSPGFRSRLVAAGCAALTLTGCAAATPAATAPPAAAGALEGDITVFAAASLTATFTGLAETFEAENPGTTVSVNFAGSSDLVTQIIEGAPADVFASADTTNMTTLTDAALTAADPVDFATNVLEIAVPPGNPAGIADLADLAGAGVKLVVCAPEVPCGSATVAVAAAAGVTLTPVSEESSVTGVLGKVTSGEADAGLVYATDVRAAGETVEGIEFEESAEAVNTYPIVALTGSASADVAQAFVDYVTSRGGEDVLTAAGFGAP</sequence>
<dbReference type="RefSeq" id="WP_103431376.1">
    <property type="nucleotide sequence ID" value="NZ_PPXF01000050.1"/>
</dbReference>
<dbReference type="PANTHER" id="PTHR30632">
    <property type="entry name" value="MOLYBDATE-BINDING PERIPLASMIC PROTEIN"/>
    <property type="match status" value="1"/>
</dbReference>
<dbReference type="Gene3D" id="3.40.190.10">
    <property type="entry name" value="Periplasmic binding protein-like II"/>
    <property type="match status" value="2"/>
</dbReference>
<accession>A0A2S3ZBP7</accession>
<evidence type="ECO:0000256" key="5">
    <source>
        <dbReference type="SAM" id="SignalP"/>
    </source>
</evidence>
<dbReference type="GO" id="GO:0046872">
    <property type="term" value="F:metal ion binding"/>
    <property type="evidence" value="ECO:0007669"/>
    <property type="project" value="UniProtKB-KW"/>
</dbReference>
<comment type="similarity">
    <text evidence="1">Belongs to the bacterial solute-binding protein ModA family.</text>
</comment>
<dbReference type="InterPro" id="IPR005950">
    <property type="entry name" value="ModA"/>
</dbReference>
<dbReference type="PANTHER" id="PTHR30632:SF0">
    <property type="entry name" value="SULFATE-BINDING PROTEIN"/>
    <property type="match status" value="1"/>
</dbReference>
<evidence type="ECO:0000313" key="7">
    <source>
        <dbReference type="Proteomes" id="UP000237104"/>
    </source>
</evidence>
<feature type="signal peptide" evidence="5">
    <location>
        <begin position="1"/>
        <end position="28"/>
    </location>
</feature>
<protein>
    <submittedName>
        <fullName evidence="6">Molybdate ABC transporter substrate-binding protein</fullName>
    </submittedName>
</protein>
<name>A0A2S3ZBP7_9MICO</name>
<gene>
    <name evidence="6" type="primary">modA</name>
    <name evidence="6" type="ORF">C3B59_10885</name>
</gene>
<organism evidence="6 7">
    <name type="scientific">Cryobacterium zongtaii</name>
    <dbReference type="NCBI Taxonomy" id="1259217"/>
    <lineage>
        <taxon>Bacteria</taxon>
        <taxon>Bacillati</taxon>
        <taxon>Actinomycetota</taxon>
        <taxon>Actinomycetes</taxon>
        <taxon>Micrococcales</taxon>
        <taxon>Microbacteriaceae</taxon>
        <taxon>Cryobacterium</taxon>
    </lineage>
</organism>
<feature type="chain" id="PRO_5038697938" evidence="5">
    <location>
        <begin position="29"/>
        <end position="266"/>
    </location>
</feature>
<dbReference type="CDD" id="cd13538">
    <property type="entry name" value="PBP2_ModA_like_1"/>
    <property type="match status" value="1"/>
</dbReference>
<dbReference type="Proteomes" id="UP000237104">
    <property type="component" value="Unassembled WGS sequence"/>
</dbReference>
<dbReference type="OrthoDB" id="9785015at2"/>
<feature type="binding site" evidence="4">
    <location>
        <position position="81"/>
    </location>
    <ligand>
        <name>molybdate</name>
        <dbReference type="ChEBI" id="CHEBI:36264"/>
    </ligand>
</feature>
<reference evidence="6 7" key="1">
    <citation type="submission" date="2018-01" db="EMBL/GenBank/DDBJ databases">
        <title>Cryobacterium sp. nov., from glaciers in China.</title>
        <authorList>
            <person name="Liu Q."/>
            <person name="Xin Y.-H."/>
        </authorList>
    </citation>
    <scope>NUCLEOTIDE SEQUENCE [LARGE SCALE GENOMIC DNA]</scope>
    <source>
        <strain evidence="6 7">TMB1-8</strain>
    </source>
</reference>
<dbReference type="AlphaFoldDB" id="A0A2S3ZBP7"/>
<evidence type="ECO:0000256" key="1">
    <source>
        <dbReference type="ARBA" id="ARBA00009175"/>
    </source>
</evidence>
<dbReference type="Pfam" id="PF13531">
    <property type="entry name" value="SBP_bac_11"/>
    <property type="match status" value="1"/>
</dbReference>